<keyword evidence="5" id="KW-1185">Reference proteome</keyword>
<feature type="domain" description="SPOR" evidence="3">
    <location>
        <begin position="30"/>
        <end position="87"/>
    </location>
</feature>
<comment type="caution">
    <text evidence="4">The sequence shown here is derived from an EMBL/GenBank/DDBJ whole genome shotgun (WGS) entry which is preliminary data.</text>
</comment>
<dbReference type="Gene3D" id="1.10.101.10">
    <property type="entry name" value="PGBD-like superfamily/PGBD"/>
    <property type="match status" value="1"/>
</dbReference>
<organism evidence="4 5">
    <name type="scientific">Thioclava marina</name>
    <dbReference type="NCBI Taxonomy" id="1915077"/>
    <lineage>
        <taxon>Bacteria</taxon>
        <taxon>Pseudomonadati</taxon>
        <taxon>Pseudomonadota</taxon>
        <taxon>Alphaproteobacteria</taxon>
        <taxon>Rhodobacterales</taxon>
        <taxon>Paracoccaceae</taxon>
        <taxon>Thioclava</taxon>
    </lineage>
</organism>
<dbReference type="RefSeq" id="WP_078574376.1">
    <property type="nucleotide sequence ID" value="NZ_MPZS01000002.1"/>
</dbReference>
<evidence type="ECO:0000259" key="3">
    <source>
        <dbReference type="Pfam" id="PF05036"/>
    </source>
</evidence>
<feature type="compositionally biased region" description="Low complexity" evidence="1">
    <location>
        <begin position="121"/>
        <end position="141"/>
    </location>
</feature>
<proteinExistence type="predicted"/>
<dbReference type="InterPro" id="IPR036366">
    <property type="entry name" value="PGBDSf"/>
</dbReference>
<dbReference type="EMBL" id="MPZS01000002">
    <property type="protein sequence ID" value="OOY11629.1"/>
    <property type="molecule type" value="Genomic_DNA"/>
</dbReference>
<dbReference type="InterPro" id="IPR007730">
    <property type="entry name" value="SPOR-like_dom"/>
</dbReference>
<dbReference type="Gene3D" id="2.40.10.120">
    <property type="match status" value="1"/>
</dbReference>
<accession>A0ABX3MN75</accession>
<feature type="region of interest" description="Disordered" evidence="1">
    <location>
        <begin position="117"/>
        <end position="144"/>
    </location>
</feature>
<name>A0ABX3MN75_9RHOB</name>
<evidence type="ECO:0000259" key="2">
    <source>
        <dbReference type="Pfam" id="PF01471"/>
    </source>
</evidence>
<evidence type="ECO:0000313" key="4">
    <source>
        <dbReference type="EMBL" id="OOY11629.1"/>
    </source>
</evidence>
<evidence type="ECO:0008006" key="6">
    <source>
        <dbReference type="Google" id="ProtNLM"/>
    </source>
</evidence>
<dbReference type="SUPFAM" id="SSF50494">
    <property type="entry name" value="Trypsin-like serine proteases"/>
    <property type="match status" value="1"/>
</dbReference>
<sequence>MRAVSRTVSIVVGASLTGMVWTGSAWAEAWVQIEAKNSLAQAEARAREWAGMFPDVSGFRLDSGWYAIALGPFPDDQTADDRRLLLRGEGLIPRDSFVADGGNFGQQFWPVGAGLGMTPRPEAQPAPEAQPEDPVAPPVADTQPEPLTEAAPIEVPAPIETLAESRRLEAALTRDERRDIQAALEWTGHYQGALDGLFGRGTRASIADWQLKNGYEPTGVLSSTQQIALLDRVASERAALGLEKVTESEAGIEIDMPLGLVQFARYNAPFVNYAPKDGSGVQVLLISQPGDAARLRGLYDAMQTLEIVPVRGARKLGASGFTIEGKNDNIHSYTQADLSKGLIKGFTLVWPASDDQRMTRVLDAMKKSFAPVGTAALDTTLGQPMSVTRAALMAGIEKRAPVFSRSGFFIDAEGHVLTAAEGLAQCGRITIEDHPAELSYDAGAEGYAVLTPKDTLAPKAVAKFRTDAPFSGTQVAVAGFSYPEALPAPVLNFGKLSALKGLEGEKTQARIEAKTRAGDVGGPVLDGSGAVVGMLLPVAKDPQRVLPDGLTVALQASAMAPGLSARGFAPEASDFSGQRTPEDLQTLADGMVVQISCWK</sequence>
<gene>
    <name evidence="4" type="ORF">BMG00_11005</name>
</gene>
<dbReference type="InterPro" id="IPR036365">
    <property type="entry name" value="PGBD-like_sf"/>
</dbReference>
<reference evidence="4 5" key="1">
    <citation type="submission" date="2016-11" db="EMBL/GenBank/DDBJ databases">
        <title>A multilocus sequence analysis scheme for characterization of bacteria in the genus Thioclava.</title>
        <authorList>
            <person name="Liu Y."/>
            <person name="Shao Z."/>
        </authorList>
    </citation>
    <scope>NUCLEOTIDE SEQUENCE [LARGE SCALE GENOMIC DNA]</scope>
    <source>
        <strain evidence="4 5">11.10-0-13</strain>
    </source>
</reference>
<dbReference type="Proteomes" id="UP000242224">
    <property type="component" value="Unassembled WGS sequence"/>
</dbReference>
<dbReference type="InterPro" id="IPR009003">
    <property type="entry name" value="Peptidase_S1_PA"/>
</dbReference>
<dbReference type="Pfam" id="PF01471">
    <property type="entry name" value="PG_binding_1"/>
    <property type="match status" value="1"/>
</dbReference>
<evidence type="ECO:0000313" key="5">
    <source>
        <dbReference type="Proteomes" id="UP000242224"/>
    </source>
</evidence>
<evidence type="ECO:0000256" key="1">
    <source>
        <dbReference type="SAM" id="MobiDB-lite"/>
    </source>
</evidence>
<dbReference type="Pfam" id="PF13365">
    <property type="entry name" value="Trypsin_2"/>
    <property type="match status" value="1"/>
</dbReference>
<dbReference type="SUPFAM" id="SSF47090">
    <property type="entry name" value="PGBD-like"/>
    <property type="match status" value="1"/>
</dbReference>
<dbReference type="Pfam" id="PF05036">
    <property type="entry name" value="SPOR"/>
    <property type="match status" value="1"/>
</dbReference>
<protein>
    <recommendedName>
        <fullName evidence="6">Peptidoglycan-binding protein</fullName>
    </recommendedName>
</protein>
<feature type="domain" description="Peptidoglycan binding-like" evidence="2">
    <location>
        <begin position="174"/>
        <end position="223"/>
    </location>
</feature>
<dbReference type="InterPro" id="IPR002477">
    <property type="entry name" value="Peptidoglycan-bd-like"/>
</dbReference>